<feature type="non-terminal residue" evidence="3">
    <location>
        <position position="106"/>
    </location>
</feature>
<gene>
    <name evidence="3" type="ORF">GDO81_027299</name>
</gene>
<feature type="domain" description="UPAR/Ly6" evidence="2">
    <location>
        <begin position="21"/>
        <end position="102"/>
    </location>
</feature>
<dbReference type="SUPFAM" id="SSF57302">
    <property type="entry name" value="Snake toxin-like"/>
    <property type="match status" value="1"/>
</dbReference>
<evidence type="ECO:0000259" key="2">
    <source>
        <dbReference type="Pfam" id="PF00021"/>
    </source>
</evidence>
<dbReference type="CDD" id="cd00117">
    <property type="entry name" value="TFP"/>
    <property type="match status" value="1"/>
</dbReference>
<dbReference type="Proteomes" id="UP000824782">
    <property type="component" value="Unassembled WGS sequence"/>
</dbReference>
<dbReference type="Gene3D" id="2.10.60.10">
    <property type="entry name" value="CD59"/>
    <property type="match status" value="1"/>
</dbReference>
<dbReference type="Pfam" id="PF00021">
    <property type="entry name" value="UPAR_LY6"/>
    <property type="match status" value="1"/>
</dbReference>
<reference evidence="3" key="1">
    <citation type="thesis" date="2020" institute="ProQuest LLC" country="789 East Eisenhower Parkway, Ann Arbor, MI, USA">
        <title>Comparative Genomics and Chromosome Evolution.</title>
        <authorList>
            <person name="Mudd A.B."/>
        </authorList>
    </citation>
    <scope>NUCLEOTIDE SEQUENCE</scope>
    <source>
        <strain evidence="3">237g6f4</strain>
        <tissue evidence="3">Blood</tissue>
    </source>
</reference>
<dbReference type="EMBL" id="WNYA01000588">
    <property type="protein sequence ID" value="KAG8547854.1"/>
    <property type="molecule type" value="Genomic_DNA"/>
</dbReference>
<keyword evidence="1" id="KW-0732">Signal</keyword>
<evidence type="ECO:0000313" key="4">
    <source>
        <dbReference type="Proteomes" id="UP000824782"/>
    </source>
</evidence>
<evidence type="ECO:0000313" key="3">
    <source>
        <dbReference type="EMBL" id="KAG8547854.1"/>
    </source>
</evidence>
<proteinExistence type="predicted"/>
<accession>A0AAV6ZEC7</accession>
<evidence type="ECO:0000256" key="1">
    <source>
        <dbReference type="SAM" id="SignalP"/>
    </source>
</evidence>
<sequence length="106" mass="11352">MKTALSICLVFSITIAAGSCLVCQSCQNYTGYKCTETPETCAPSVTRCVTNLMAVQIGDNVYEQITKSCATNPALCDMTYNMSVGIEFYNVAKCCEGDLCNNGSIT</sequence>
<dbReference type="PROSITE" id="PS51257">
    <property type="entry name" value="PROKAR_LIPOPROTEIN"/>
    <property type="match status" value="1"/>
</dbReference>
<feature type="signal peptide" evidence="1">
    <location>
        <begin position="1"/>
        <end position="20"/>
    </location>
</feature>
<dbReference type="InterPro" id="IPR016054">
    <property type="entry name" value="LY6_UPA_recep-like"/>
</dbReference>
<protein>
    <recommendedName>
        <fullName evidence="2">UPAR/Ly6 domain-containing protein</fullName>
    </recommendedName>
</protein>
<comment type="caution">
    <text evidence="3">The sequence shown here is derived from an EMBL/GenBank/DDBJ whole genome shotgun (WGS) entry which is preliminary data.</text>
</comment>
<dbReference type="InterPro" id="IPR045860">
    <property type="entry name" value="Snake_toxin-like_sf"/>
</dbReference>
<name>A0AAV6ZEC7_ENGPU</name>
<organism evidence="3 4">
    <name type="scientific">Engystomops pustulosus</name>
    <name type="common">Tungara frog</name>
    <name type="synonym">Physalaemus pustulosus</name>
    <dbReference type="NCBI Taxonomy" id="76066"/>
    <lineage>
        <taxon>Eukaryota</taxon>
        <taxon>Metazoa</taxon>
        <taxon>Chordata</taxon>
        <taxon>Craniata</taxon>
        <taxon>Vertebrata</taxon>
        <taxon>Euteleostomi</taxon>
        <taxon>Amphibia</taxon>
        <taxon>Batrachia</taxon>
        <taxon>Anura</taxon>
        <taxon>Neobatrachia</taxon>
        <taxon>Hyloidea</taxon>
        <taxon>Leptodactylidae</taxon>
        <taxon>Leiuperinae</taxon>
        <taxon>Engystomops</taxon>
    </lineage>
</organism>
<feature type="chain" id="PRO_5043630586" description="UPAR/Ly6 domain-containing protein" evidence="1">
    <location>
        <begin position="21"/>
        <end position="106"/>
    </location>
</feature>
<dbReference type="AlphaFoldDB" id="A0AAV6ZEC7"/>
<keyword evidence="4" id="KW-1185">Reference proteome</keyword>